<evidence type="ECO:0000259" key="1">
    <source>
        <dbReference type="Pfam" id="PF21777"/>
    </source>
</evidence>
<proteinExistence type="predicted"/>
<evidence type="ECO:0000313" key="3">
    <source>
        <dbReference type="Proteomes" id="UP001065265"/>
    </source>
</evidence>
<dbReference type="Pfam" id="PF21777">
    <property type="entry name" value="SDR-like"/>
    <property type="match status" value="1"/>
</dbReference>
<feature type="domain" description="Short chain dehydrogenase-like proteobacteria" evidence="1">
    <location>
        <begin position="4"/>
        <end position="98"/>
    </location>
</feature>
<name>A0ABY5SV91_9SPHN</name>
<dbReference type="RefSeq" id="WP_265557640.1">
    <property type="nucleotide sequence ID" value="NZ_CP092471.1"/>
</dbReference>
<dbReference type="InterPro" id="IPR048623">
    <property type="entry name" value="SDR-like_proteobact"/>
</dbReference>
<dbReference type="Proteomes" id="UP001065265">
    <property type="component" value="Chromosome"/>
</dbReference>
<sequence>MKVLRIEALPEEPLSAAGRFHVEWLAKAEEALASDDLMLALDPADHRHRDWRRTIARDLARKHTPRQVNIVSGEDATVFAAFAAYLEAAPGITGQYFEGDGQGAGDPSQ</sequence>
<dbReference type="EMBL" id="CP092471">
    <property type="protein sequence ID" value="UVI38473.1"/>
    <property type="molecule type" value="Genomic_DNA"/>
</dbReference>
<protein>
    <recommendedName>
        <fullName evidence="1">Short chain dehydrogenase-like proteobacteria domain-containing protein</fullName>
    </recommendedName>
</protein>
<accession>A0ABY5SV91</accession>
<evidence type="ECO:0000313" key="2">
    <source>
        <dbReference type="EMBL" id="UVI38473.1"/>
    </source>
</evidence>
<organism evidence="2 3">
    <name type="scientific">Qipengyuania spongiae</name>
    <dbReference type="NCBI Taxonomy" id="2909673"/>
    <lineage>
        <taxon>Bacteria</taxon>
        <taxon>Pseudomonadati</taxon>
        <taxon>Pseudomonadota</taxon>
        <taxon>Alphaproteobacteria</taxon>
        <taxon>Sphingomonadales</taxon>
        <taxon>Erythrobacteraceae</taxon>
        <taxon>Qipengyuania</taxon>
    </lineage>
</organism>
<keyword evidence="3" id="KW-1185">Reference proteome</keyword>
<gene>
    <name evidence="2" type="ORF">L1F33_09390</name>
</gene>
<reference evidence="2" key="1">
    <citation type="submission" date="2022-02" db="EMBL/GenBank/DDBJ databases">
        <title>Qipengyuania spongiae sp. nov., isolated from marine sponge.</title>
        <authorList>
            <person name="Li Z."/>
            <person name="Zhang M."/>
        </authorList>
    </citation>
    <scope>NUCLEOTIDE SEQUENCE</scope>
    <source>
        <strain evidence="2">PHS-Z21</strain>
    </source>
</reference>